<feature type="domain" description="Peptidase M28" evidence="2">
    <location>
        <begin position="566"/>
        <end position="755"/>
    </location>
</feature>
<keyword evidence="1" id="KW-0732">Signal</keyword>
<dbReference type="Pfam" id="PF04389">
    <property type="entry name" value="Peptidase_M28"/>
    <property type="match status" value="1"/>
</dbReference>
<dbReference type="Pfam" id="PF07676">
    <property type="entry name" value="PD40"/>
    <property type="match status" value="1"/>
</dbReference>
<keyword evidence="4" id="KW-1185">Reference proteome</keyword>
<dbReference type="InterPro" id="IPR007484">
    <property type="entry name" value="Peptidase_M28"/>
</dbReference>
<organism evidence="3 4">
    <name type="scientific">Roseisolibacter agri</name>
    <dbReference type="NCBI Taxonomy" id="2014610"/>
    <lineage>
        <taxon>Bacteria</taxon>
        <taxon>Pseudomonadati</taxon>
        <taxon>Gemmatimonadota</taxon>
        <taxon>Gemmatimonadia</taxon>
        <taxon>Gemmatimonadales</taxon>
        <taxon>Gemmatimonadaceae</taxon>
        <taxon>Roseisolibacter</taxon>
    </lineage>
</organism>
<dbReference type="PANTHER" id="PTHR12147">
    <property type="entry name" value="METALLOPEPTIDASE M28 FAMILY MEMBER"/>
    <property type="match status" value="1"/>
</dbReference>
<dbReference type="Gene3D" id="2.120.10.30">
    <property type="entry name" value="TolB, C-terminal domain"/>
    <property type="match status" value="1"/>
</dbReference>
<feature type="signal peptide" evidence="1">
    <location>
        <begin position="1"/>
        <end position="26"/>
    </location>
</feature>
<evidence type="ECO:0000313" key="3">
    <source>
        <dbReference type="EMBL" id="GLC24820.1"/>
    </source>
</evidence>
<dbReference type="RefSeq" id="WP_284349264.1">
    <property type="nucleotide sequence ID" value="NZ_BRXS01000002.1"/>
</dbReference>
<sequence length="847" mass="91021">MPRPSRAALALVVVSALASVGSAAHAQPALDDATVAWERGEYPRALRLLRDVLRGPSADRQRAAIATLTGERYRVDSLAADGRAARVSADGRLALWETGTGAATRTQIVRLEGGTPPVATIAAGGVALSPDGARAAFLRVPDAPELREARAEASRLLAAGDREGARGAQLRAQELEGRLATLVVRDLAGGAERVVAGEGIAKRALAFGADGATLFVLGRAANGADTSVFVSRDGGALAPFTRAKVSGSELALAPGGRHLLVTGAGGRTPSFAVVDAGSGDVRAFPGLQPHVAGNGSALTWLVRDGREFGVRLLRLDRALDRAGEPATVKRTTDSLETPVLSPDGRRLAFAAMPAQDWELFVLDASGDSTTERRLTRELQHDRVPRWLDSATVLAVKGEPRHRRSYAYDVRTGTATKLFHNNTVRTIAPEYEWAPTPDGARLLIVAERDGDTVSPERSVYLLDRRREVTTADVLARVERQLAAEEALRERTARQFAPIRDAVRRATDSVSIERLYGYQKALFDFGSKHVTRPGNAPARQWIADAFRAWGYEPAFQEFTPRNAPPTANVVATLRGTEHPELVYVVGSHFDSRAEGPGADDNTSGTSMLLETARVLAKHPLPATVVFVAFTGEEAGLLGSREFARVAKAASWKVVGAMNNDMMGWSNDQRLDNTIRYSNPGIRDVQHGAALGFSRLVTYDAVYYKNTDAHALYDAWGDVVGGFGSYPVLGNPHYHQPHDVLETINQELVTETTRANVATVMLLASSPSRLTNLTAARAGDVVTLRWTPSPERNVRSYRVAHGPAEDPLRTVTTVSGPEARLRIPAGHVVSVRAVNARGLEGWDWARVVAP</sequence>
<dbReference type="InterPro" id="IPR011042">
    <property type="entry name" value="6-blade_b-propeller_TolB-like"/>
</dbReference>
<dbReference type="EMBL" id="BRXS01000002">
    <property type="protein sequence ID" value="GLC24820.1"/>
    <property type="molecule type" value="Genomic_DNA"/>
</dbReference>
<evidence type="ECO:0000256" key="1">
    <source>
        <dbReference type="SAM" id="SignalP"/>
    </source>
</evidence>
<evidence type="ECO:0000259" key="2">
    <source>
        <dbReference type="Pfam" id="PF04389"/>
    </source>
</evidence>
<accession>A0AA37V0M8</accession>
<dbReference type="AlphaFoldDB" id="A0AA37V0M8"/>
<name>A0AA37V0M8_9BACT</name>
<dbReference type="Gene3D" id="3.40.630.10">
    <property type="entry name" value="Zn peptidases"/>
    <property type="match status" value="1"/>
</dbReference>
<protein>
    <recommendedName>
        <fullName evidence="2">Peptidase M28 domain-containing protein</fullName>
    </recommendedName>
</protein>
<comment type="caution">
    <text evidence="3">The sequence shown here is derived from an EMBL/GenBank/DDBJ whole genome shotgun (WGS) entry which is preliminary data.</text>
</comment>
<dbReference type="Proteomes" id="UP001161325">
    <property type="component" value="Unassembled WGS sequence"/>
</dbReference>
<gene>
    <name evidence="3" type="ORF">rosag_13330</name>
</gene>
<dbReference type="SUPFAM" id="SSF82171">
    <property type="entry name" value="DPP6 N-terminal domain-like"/>
    <property type="match status" value="1"/>
</dbReference>
<dbReference type="InterPro" id="IPR011659">
    <property type="entry name" value="WD40"/>
</dbReference>
<evidence type="ECO:0000313" key="4">
    <source>
        <dbReference type="Proteomes" id="UP001161325"/>
    </source>
</evidence>
<feature type="chain" id="PRO_5041277782" description="Peptidase M28 domain-containing protein" evidence="1">
    <location>
        <begin position="27"/>
        <end position="847"/>
    </location>
</feature>
<dbReference type="GO" id="GO:0008235">
    <property type="term" value="F:metalloexopeptidase activity"/>
    <property type="evidence" value="ECO:0007669"/>
    <property type="project" value="InterPro"/>
</dbReference>
<reference evidence="3" key="1">
    <citation type="submission" date="2022-08" db="EMBL/GenBank/DDBJ databases">
        <title>Draft genome sequencing of Roseisolibacter agri AW1220.</title>
        <authorList>
            <person name="Tobiishi Y."/>
            <person name="Tonouchi A."/>
        </authorList>
    </citation>
    <scope>NUCLEOTIDE SEQUENCE</scope>
    <source>
        <strain evidence="3">AW1220</strain>
    </source>
</reference>
<dbReference type="InterPro" id="IPR045175">
    <property type="entry name" value="M28_fam"/>
</dbReference>
<proteinExistence type="predicted"/>
<dbReference type="PANTHER" id="PTHR12147:SF26">
    <property type="entry name" value="PEPTIDASE M28 DOMAIN-CONTAINING PROTEIN"/>
    <property type="match status" value="1"/>
</dbReference>
<dbReference type="GO" id="GO:0006508">
    <property type="term" value="P:proteolysis"/>
    <property type="evidence" value="ECO:0007669"/>
    <property type="project" value="InterPro"/>
</dbReference>
<dbReference type="SUPFAM" id="SSF53187">
    <property type="entry name" value="Zn-dependent exopeptidases"/>
    <property type="match status" value="1"/>
</dbReference>